<dbReference type="CDD" id="cd00865">
    <property type="entry name" value="PEBP_bact_arch"/>
    <property type="match status" value="1"/>
</dbReference>
<accession>A0ABW8K0Q9</accession>
<evidence type="ECO:0000256" key="1">
    <source>
        <dbReference type="SAM" id="MobiDB-lite"/>
    </source>
</evidence>
<dbReference type="InterPro" id="IPR036610">
    <property type="entry name" value="PEBP-like_sf"/>
</dbReference>
<evidence type="ECO:0000313" key="3">
    <source>
        <dbReference type="Proteomes" id="UP001620408"/>
    </source>
</evidence>
<dbReference type="Proteomes" id="UP001620408">
    <property type="component" value="Unassembled WGS sequence"/>
</dbReference>
<dbReference type="PANTHER" id="PTHR30289:SF1">
    <property type="entry name" value="PEBP (PHOSPHATIDYLETHANOLAMINE-BINDING PROTEIN) FAMILY PROTEIN"/>
    <property type="match status" value="1"/>
</dbReference>
<dbReference type="NCBIfam" id="TIGR00481">
    <property type="entry name" value="YbhB/YbcL family Raf kinase inhibitor-like protein"/>
    <property type="match status" value="1"/>
</dbReference>
<dbReference type="InterPro" id="IPR008914">
    <property type="entry name" value="PEBP"/>
</dbReference>
<keyword evidence="3" id="KW-1185">Reference proteome</keyword>
<protein>
    <submittedName>
        <fullName evidence="2">YbhB/YbcL family Raf kinase inhibitor-like protein</fullName>
    </submittedName>
</protein>
<evidence type="ECO:0000313" key="2">
    <source>
        <dbReference type="EMBL" id="MFK2915756.1"/>
    </source>
</evidence>
<keyword evidence="2" id="KW-0649">Protein kinase inhibitor</keyword>
<comment type="caution">
    <text evidence="2">The sequence shown here is derived from an EMBL/GenBank/DDBJ whole genome shotgun (WGS) entry which is preliminary data.</text>
</comment>
<feature type="compositionally biased region" description="Polar residues" evidence="1">
    <location>
        <begin position="1"/>
        <end position="10"/>
    </location>
</feature>
<name>A0ABW8K0Q9_9GAMM</name>
<gene>
    <name evidence="2" type="ORF">ISS97_00660</name>
</gene>
<dbReference type="Pfam" id="PF01161">
    <property type="entry name" value="PBP"/>
    <property type="match status" value="1"/>
</dbReference>
<dbReference type="SUPFAM" id="SSF49777">
    <property type="entry name" value="PEBP-like"/>
    <property type="match status" value="1"/>
</dbReference>
<dbReference type="PANTHER" id="PTHR30289">
    <property type="entry name" value="UNCHARACTERIZED PROTEIN YBCL-RELATED"/>
    <property type="match status" value="1"/>
</dbReference>
<reference evidence="2 3" key="1">
    <citation type="submission" date="2020-10" db="EMBL/GenBank/DDBJ databases">
        <title>Phylogeny of dyella-like bacteria.</title>
        <authorList>
            <person name="Fu J."/>
        </authorList>
    </citation>
    <scope>NUCLEOTIDE SEQUENCE [LARGE SCALE GENOMIC DNA]</scope>
    <source>
        <strain evidence="2 3">BB4</strain>
    </source>
</reference>
<dbReference type="Gene3D" id="3.90.280.10">
    <property type="entry name" value="PEBP-like"/>
    <property type="match status" value="1"/>
</dbReference>
<dbReference type="InterPro" id="IPR005247">
    <property type="entry name" value="YbhB_YbcL/LppC-like"/>
</dbReference>
<sequence length="209" mass="22608">MQLRSDSFQDGQPIPARYAFGKPGDPVTLSDNWSPHLAWKDAPLATRSYVLTCIDTDVPSRGDDVNQPGRTVPADLPRVEFVHWLMANIPVECGELAAGACSESVVARGKRAPYGPPGSVQGMNDFTGWFKGDADMGGEYLGYDGPCPPWNDALVHHYHFRIHALDVSSLKLADGFTLAELRNAMEGHVLDEAEIVGSYAINPAATNGK</sequence>
<proteinExistence type="predicted"/>
<dbReference type="EMBL" id="JADIKD010000004">
    <property type="protein sequence ID" value="MFK2915756.1"/>
    <property type="molecule type" value="Genomic_DNA"/>
</dbReference>
<dbReference type="RefSeq" id="WP_379987298.1">
    <property type="nucleotide sequence ID" value="NZ_JADIKD010000004.1"/>
</dbReference>
<dbReference type="GO" id="GO:0004860">
    <property type="term" value="F:protein kinase inhibitor activity"/>
    <property type="evidence" value="ECO:0007669"/>
    <property type="project" value="UniProtKB-KW"/>
</dbReference>
<organism evidence="2 3">
    <name type="scientific">Dyella koreensis</name>
    <dbReference type="NCBI Taxonomy" id="311235"/>
    <lineage>
        <taxon>Bacteria</taxon>
        <taxon>Pseudomonadati</taxon>
        <taxon>Pseudomonadota</taxon>
        <taxon>Gammaproteobacteria</taxon>
        <taxon>Lysobacterales</taxon>
        <taxon>Rhodanobacteraceae</taxon>
        <taxon>Dyella</taxon>
    </lineage>
</organism>
<feature type="region of interest" description="Disordered" evidence="1">
    <location>
        <begin position="1"/>
        <end position="21"/>
    </location>
</feature>